<dbReference type="AlphaFoldDB" id="A0ABD3NV63"/>
<dbReference type="Pfam" id="PF14736">
    <property type="entry name" value="N_Asn_amidohyd"/>
    <property type="match status" value="2"/>
</dbReference>
<organism evidence="2 3">
    <name type="scientific">Stephanodiscus triporus</name>
    <dbReference type="NCBI Taxonomy" id="2934178"/>
    <lineage>
        <taxon>Eukaryota</taxon>
        <taxon>Sar</taxon>
        <taxon>Stramenopiles</taxon>
        <taxon>Ochrophyta</taxon>
        <taxon>Bacillariophyta</taxon>
        <taxon>Coscinodiscophyceae</taxon>
        <taxon>Thalassiosirophycidae</taxon>
        <taxon>Stephanodiscales</taxon>
        <taxon>Stephanodiscaceae</taxon>
        <taxon>Stephanodiscus</taxon>
    </lineage>
</organism>
<protein>
    <submittedName>
        <fullName evidence="2">Uncharacterized protein</fullName>
    </submittedName>
</protein>
<keyword evidence="3" id="KW-1185">Reference proteome</keyword>
<feature type="region of interest" description="Disordered" evidence="1">
    <location>
        <begin position="1"/>
        <end position="39"/>
    </location>
</feature>
<sequence length="520" mass="57590">MSSAGPPMKISEPNSAEYIRPSARANSRERPSQQQRQITNSSLHECDWISTSLCLPPLDAHGGEVMYLRLPAHQSEASRLKQHGGEGYSSEYDNRLSLMQLDNYLATIPQLVLSTQRLLHGDFATKNNMSNQHDHGEYFRRTLGKQGNQNSRSSNDMQMHQSAPPHHRLITSANSGRVINVLQGEIAHCTASQADILVSDGATTCHIVALWSRYIDSKSDEGQDFIDTIFNGSALATLTHIDGPGYERCVRDAIYEHIKYHSGQSWQITDNNYTADVINSWSHQASFGKGIIDISIHVMGGFNDKNGSSIETTSSVLKTFASVSSECNNNSFGRRLPQIRMTLKTCAVASANDDGSRCPLGRGLGLEVATGSIFLAEVDDIAEDGDIVPGASANDGISAQGPAVTVRSVRLWASSFHVPKSKQENRLIVIHRPDSDFLCIEPFFFGYHINAQRLLDYSDKKLLLATSTSPDVERLNFVGKVRESLTYMNRNKSEKIFQLGRPMKFKRVGQNGWIRITEES</sequence>
<gene>
    <name evidence="2" type="ORF">ACHAW5_007361</name>
</gene>
<dbReference type="InterPro" id="IPR026750">
    <property type="entry name" value="NTAN1"/>
</dbReference>
<feature type="region of interest" description="Disordered" evidence="1">
    <location>
        <begin position="145"/>
        <end position="168"/>
    </location>
</feature>
<feature type="compositionally biased region" description="Polar residues" evidence="1">
    <location>
        <begin position="145"/>
        <end position="161"/>
    </location>
</feature>
<comment type="caution">
    <text evidence="2">The sequence shown here is derived from an EMBL/GenBank/DDBJ whole genome shotgun (WGS) entry which is preliminary data.</text>
</comment>
<dbReference type="EMBL" id="JALLAZ020001170">
    <property type="protein sequence ID" value="KAL3779328.1"/>
    <property type="molecule type" value="Genomic_DNA"/>
</dbReference>
<name>A0ABD3NV63_9STRA</name>
<evidence type="ECO:0000313" key="3">
    <source>
        <dbReference type="Proteomes" id="UP001530315"/>
    </source>
</evidence>
<dbReference type="PANTHER" id="PTHR12498:SF0">
    <property type="entry name" value="PROTEIN N-TERMINAL ASPARAGINE AMIDOHYDROLASE"/>
    <property type="match status" value="1"/>
</dbReference>
<reference evidence="2 3" key="1">
    <citation type="submission" date="2024-10" db="EMBL/GenBank/DDBJ databases">
        <title>Updated reference genomes for cyclostephanoid diatoms.</title>
        <authorList>
            <person name="Roberts W.R."/>
            <person name="Alverson A.J."/>
        </authorList>
    </citation>
    <scope>NUCLEOTIDE SEQUENCE [LARGE SCALE GENOMIC DNA]</scope>
    <source>
        <strain evidence="2 3">AJA276-08</strain>
    </source>
</reference>
<accession>A0ABD3NV63</accession>
<evidence type="ECO:0000256" key="1">
    <source>
        <dbReference type="SAM" id="MobiDB-lite"/>
    </source>
</evidence>
<dbReference type="PANTHER" id="PTHR12498">
    <property type="entry name" value="N-TERMINAL ASPARAGINE AMIDOHYDROLASE"/>
    <property type="match status" value="1"/>
</dbReference>
<dbReference type="Proteomes" id="UP001530315">
    <property type="component" value="Unassembled WGS sequence"/>
</dbReference>
<evidence type="ECO:0000313" key="2">
    <source>
        <dbReference type="EMBL" id="KAL3779328.1"/>
    </source>
</evidence>
<proteinExistence type="predicted"/>